<dbReference type="AlphaFoldDB" id="A0A1E3H3H9"/>
<organism evidence="2 3">
    <name type="scientific">Methylobrevis pamukkalensis</name>
    <dbReference type="NCBI Taxonomy" id="1439726"/>
    <lineage>
        <taxon>Bacteria</taxon>
        <taxon>Pseudomonadati</taxon>
        <taxon>Pseudomonadota</taxon>
        <taxon>Alphaproteobacteria</taxon>
        <taxon>Hyphomicrobiales</taxon>
        <taxon>Pleomorphomonadaceae</taxon>
        <taxon>Methylobrevis</taxon>
    </lineage>
</organism>
<dbReference type="Proteomes" id="UP000094622">
    <property type="component" value="Unassembled WGS sequence"/>
</dbReference>
<comment type="caution">
    <text evidence="2">The sequence shown here is derived from an EMBL/GenBank/DDBJ whole genome shotgun (WGS) entry which is preliminary data.</text>
</comment>
<accession>A0A1E3H3H9</accession>
<reference evidence="2 3" key="1">
    <citation type="submission" date="2016-07" db="EMBL/GenBank/DDBJ databases">
        <title>Draft Genome Sequence of Methylobrevis pamukkalensis PK2.</title>
        <authorList>
            <person name="Vasilenko O.V."/>
            <person name="Doronina N.V."/>
            <person name="Shmareva M.N."/>
            <person name="Tarlachkov S.V."/>
            <person name="Mustakhimov I."/>
            <person name="Trotsenko Y.A."/>
        </authorList>
    </citation>
    <scope>NUCLEOTIDE SEQUENCE [LARGE SCALE GENOMIC DNA]</scope>
    <source>
        <strain evidence="2 3">PK2</strain>
    </source>
</reference>
<sequence length="85" mass="9140">MGGVFTVTFGTVQGARWLRLPPLPVPPPPGGRGRRIEAAFAKPVLRFGEMLAGNVARTFIVPSPLEGEGQGEGEPQPRRPRKARP</sequence>
<proteinExistence type="predicted"/>
<name>A0A1E3H3H9_9HYPH</name>
<gene>
    <name evidence="2" type="ORF">A6302_01800</name>
</gene>
<evidence type="ECO:0000256" key="1">
    <source>
        <dbReference type="SAM" id="MobiDB-lite"/>
    </source>
</evidence>
<keyword evidence="3" id="KW-1185">Reference proteome</keyword>
<evidence type="ECO:0000313" key="2">
    <source>
        <dbReference type="EMBL" id="ODN70883.1"/>
    </source>
</evidence>
<protein>
    <submittedName>
        <fullName evidence="2">Uncharacterized protein</fullName>
    </submittedName>
</protein>
<evidence type="ECO:0000313" key="3">
    <source>
        <dbReference type="Proteomes" id="UP000094622"/>
    </source>
</evidence>
<dbReference type="EMBL" id="MCRJ01000036">
    <property type="protein sequence ID" value="ODN70883.1"/>
    <property type="molecule type" value="Genomic_DNA"/>
</dbReference>
<feature type="region of interest" description="Disordered" evidence="1">
    <location>
        <begin position="62"/>
        <end position="85"/>
    </location>
</feature>